<comment type="caution">
    <text evidence="1">The sequence shown here is derived from an EMBL/GenBank/DDBJ whole genome shotgun (WGS) entry which is preliminary data.</text>
</comment>
<accession>A0A0F2TEM2</accession>
<keyword evidence="2" id="KW-1185">Reference proteome</keyword>
<dbReference type="Proteomes" id="UP000033699">
    <property type="component" value="Unassembled WGS sequence"/>
</dbReference>
<reference evidence="1 2" key="1">
    <citation type="submission" date="2015-02" db="EMBL/GenBank/DDBJ databases">
        <authorList>
            <person name="Ju K.-S."/>
            <person name="Doroghazi J.R."/>
            <person name="Metcalf W."/>
        </authorList>
    </citation>
    <scope>NUCLEOTIDE SEQUENCE [LARGE SCALE GENOMIC DNA]</scope>
    <source>
        <strain evidence="1 2">ATCC 31215</strain>
    </source>
</reference>
<evidence type="ECO:0000313" key="1">
    <source>
        <dbReference type="EMBL" id="KJS60946.1"/>
    </source>
</evidence>
<proteinExistence type="predicted"/>
<name>A0A0F2TEM2_STRR3</name>
<dbReference type="AlphaFoldDB" id="A0A0F2TEM2"/>
<evidence type="ECO:0000313" key="2">
    <source>
        <dbReference type="Proteomes" id="UP000033699"/>
    </source>
</evidence>
<dbReference type="OrthoDB" id="4292184at2"/>
<dbReference type="EMBL" id="JZKH01000034">
    <property type="protein sequence ID" value="KJS60946.1"/>
    <property type="molecule type" value="Genomic_DNA"/>
</dbReference>
<sequence length="124" mass="13490">MTLEAGWRVRLAEDLGIGEALAGEPAGVVGFLSLAAGIEGTVERVDGELPESHEVREYQRLKALLDDYGHTMPAASRQRLETEIAALEPQWAAHREAGERVTVRVRLDNGLVLDGAHQDILTPL</sequence>
<dbReference type="RefSeq" id="WP_045698018.1">
    <property type="nucleotide sequence ID" value="NZ_JZKH01000034.1"/>
</dbReference>
<organism evidence="1 2">
    <name type="scientific">Streptomyces rubellomurinus (strain ATCC 31215)</name>
    <dbReference type="NCBI Taxonomy" id="359131"/>
    <lineage>
        <taxon>Bacteria</taxon>
        <taxon>Bacillati</taxon>
        <taxon>Actinomycetota</taxon>
        <taxon>Actinomycetes</taxon>
        <taxon>Kitasatosporales</taxon>
        <taxon>Streptomycetaceae</taxon>
        <taxon>Streptomyces</taxon>
    </lineage>
</organism>
<protein>
    <submittedName>
        <fullName evidence="1">Uncharacterized protein</fullName>
    </submittedName>
</protein>
<gene>
    <name evidence="1" type="ORF">VM95_18235</name>
</gene>
<dbReference type="PATRIC" id="fig|359131.3.peg.4253"/>